<organism evidence="6 7">
    <name type="scientific">Pseudanabaena frigida</name>
    <dbReference type="NCBI Taxonomy" id="945775"/>
    <lineage>
        <taxon>Bacteria</taxon>
        <taxon>Bacillati</taxon>
        <taxon>Cyanobacteriota</taxon>
        <taxon>Cyanophyceae</taxon>
        <taxon>Pseudanabaenales</taxon>
        <taxon>Pseudanabaenaceae</taxon>
        <taxon>Pseudanabaena</taxon>
    </lineage>
</organism>
<protein>
    <submittedName>
        <fullName evidence="6">Patatin</fullName>
    </submittedName>
</protein>
<evidence type="ECO:0000256" key="2">
    <source>
        <dbReference type="ARBA" id="ARBA00022963"/>
    </source>
</evidence>
<dbReference type="InterPro" id="IPR016035">
    <property type="entry name" value="Acyl_Trfase/lysoPLipase"/>
</dbReference>
<dbReference type="GO" id="GO:0016787">
    <property type="term" value="F:hydrolase activity"/>
    <property type="evidence" value="ECO:0007669"/>
    <property type="project" value="UniProtKB-UniRule"/>
</dbReference>
<reference evidence="6 7" key="1">
    <citation type="submission" date="2018-04" db="EMBL/GenBank/DDBJ databases">
        <authorList>
            <person name="Go L.Y."/>
            <person name="Mitchell J.A."/>
        </authorList>
    </citation>
    <scope>NUCLEOTIDE SEQUENCE [LARGE SCALE GENOMIC DNA]</scope>
    <source>
        <strain evidence="6">ULC066bin1</strain>
    </source>
</reference>
<dbReference type="InterPro" id="IPR050301">
    <property type="entry name" value="NTE"/>
</dbReference>
<feature type="active site" description="Proton acceptor" evidence="4">
    <location>
        <position position="154"/>
    </location>
</feature>
<feature type="domain" description="PNPLA" evidence="5">
    <location>
        <begin position="7"/>
        <end position="167"/>
    </location>
</feature>
<accession>A0A2W4W3V1</accession>
<sequence length="311" mass="34326">MTKTLGLALGSGGARGWAHIGVIKALTKAEIPISYIAGSSIGAFVGGVCAAGEIKALEAFVLELDWKIMLSYFDLVFPKQGLLDGNKIYDLLTEHIKNLKIEEAQIPFCCVATDLISGQEVRLRSGLMADAIRASISMPGVFTPFRKNDMYLGDGGIVNPVPVNVVREMGADVVLAVNLNHNYLAEVVVSSDVEEIVLEEEVPESNLELEFVTAIRSQYQTLTEKFKAKLEQWSPTESPQINIFDIIGTTINIMEQKVTRLNLEIDAPELLVEPDLSKFGIFDFHQADLIIEEGYQKTRRCIPKLREILAD</sequence>
<evidence type="ECO:0000313" key="7">
    <source>
        <dbReference type="Proteomes" id="UP000249467"/>
    </source>
</evidence>
<comment type="caution">
    <text evidence="6">The sequence shown here is derived from an EMBL/GenBank/DDBJ whole genome shotgun (WGS) entry which is preliminary data.</text>
</comment>
<proteinExistence type="predicted"/>
<evidence type="ECO:0000256" key="1">
    <source>
        <dbReference type="ARBA" id="ARBA00022801"/>
    </source>
</evidence>
<evidence type="ECO:0000259" key="5">
    <source>
        <dbReference type="PROSITE" id="PS51635"/>
    </source>
</evidence>
<keyword evidence="3 4" id="KW-0443">Lipid metabolism</keyword>
<feature type="short sequence motif" description="DGA/G" evidence="4">
    <location>
        <begin position="154"/>
        <end position="156"/>
    </location>
</feature>
<reference evidence="6 7" key="2">
    <citation type="submission" date="2018-06" db="EMBL/GenBank/DDBJ databases">
        <title>Metagenomic assembly of (sub)arctic Cyanobacteria and their associated microbiome from non-axenic cultures.</title>
        <authorList>
            <person name="Baurain D."/>
        </authorList>
    </citation>
    <scope>NUCLEOTIDE SEQUENCE [LARGE SCALE GENOMIC DNA]</scope>
    <source>
        <strain evidence="6">ULC066bin1</strain>
    </source>
</reference>
<dbReference type="AlphaFoldDB" id="A0A2W4W3V1"/>
<evidence type="ECO:0000313" key="6">
    <source>
        <dbReference type="EMBL" id="PZO38177.1"/>
    </source>
</evidence>
<dbReference type="PROSITE" id="PS51635">
    <property type="entry name" value="PNPLA"/>
    <property type="match status" value="1"/>
</dbReference>
<evidence type="ECO:0000256" key="4">
    <source>
        <dbReference type="PROSITE-ProRule" id="PRU01161"/>
    </source>
</evidence>
<dbReference type="InterPro" id="IPR002641">
    <property type="entry name" value="PNPLA_dom"/>
</dbReference>
<dbReference type="Gene3D" id="3.40.1090.10">
    <property type="entry name" value="Cytosolic phospholipase A2 catalytic domain"/>
    <property type="match status" value="1"/>
</dbReference>
<feature type="active site" description="Nucleophile" evidence="4">
    <location>
        <position position="40"/>
    </location>
</feature>
<dbReference type="PANTHER" id="PTHR14226">
    <property type="entry name" value="NEUROPATHY TARGET ESTERASE/SWISS CHEESE D.MELANOGASTER"/>
    <property type="match status" value="1"/>
</dbReference>
<dbReference type="GO" id="GO:0016042">
    <property type="term" value="P:lipid catabolic process"/>
    <property type="evidence" value="ECO:0007669"/>
    <property type="project" value="UniProtKB-UniRule"/>
</dbReference>
<dbReference type="Pfam" id="PF01734">
    <property type="entry name" value="Patatin"/>
    <property type="match status" value="1"/>
</dbReference>
<feature type="short sequence motif" description="GXSXG" evidence="4">
    <location>
        <begin position="38"/>
        <end position="42"/>
    </location>
</feature>
<name>A0A2W4W3V1_9CYAN</name>
<dbReference type="EMBL" id="QBML01000025">
    <property type="protein sequence ID" value="PZO38177.1"/>
    <property type="molecule type" value="Genomic_DNA"/>
</dbReference>
<comment type="caution">
    <text evidence="4">Lacks conserved residue(s) required for the propagation of feature annotation.</text>
</comment>
<dbReference type="SUPFAM" id="SSF52151">
    <property type="entry name" value="FabD/lysophospholipase-like"/>
    <property type="match status" value="1"/>
</dbReference>
<keyword evidence="1 4" id="KW-0378">Hydrolase</keyword>
<dbReference type="PANTHER" id="PTHR14226:SF76">
    <property type="entry name" value="NTE FAMILY PROTEIN RSSA"/>
    <property type="match status" value="1"/>
</dbReference>
<gene>
    <name evidence="6" type="ORF">DCF19_17055</name>
</gene>
<keyword evidence="2 4" id="KW-0442">Lipid degradation</keyword>
<dbReference type="Proteomes" id="UP000249467">
    <property type="component" value="Unassembled WGS sequence"/>
</dbReference>
<evidence type="ECO:0000256" key="3">
    <source>
        <dbReference type="ARBA" id="ARBA00023098"/>
    </source>
</evidence>